<organism evidence="4 5">
    <name type="scientific">Lichenicoccus roseus</name>
    <dbReference type="NCBI Taxonomy" id="2683649"/>
    <lineage>
        <taxon>Bacteria</taxon>
        <taxon>Pseudomonadati</taxon>
        <taxon>Pseudomonadota</taxon>
        <taxon>Alphaproteobacteria</taxon>
        <taxon>Acetobacterales</taxon>
        <taxon>Acetobacteraceae</taxon>
        <taxon>Lichenicoccus</taxon>
    </lineage>
</organism>
<dbReference type="EMBL" id="VCDI01000006">
    <property type="protein sequence ID" value="TLU71474.1"/>
    <property type="molecule type" value="Genomic_DNA"/>
</dbReference>
<dbReference type="SMART" id="SM00448">
    <property type="entry name" value="REC"/>
    <property type="match status" value="1"/>
</dbReference>
<evidence type="ECO:0000259" key="3">
    <source>
        <dbReference type="PROSITE" id="PS50110"/>
    </source>
</evidence>
<keyword evidence="5" id="KW-1185">Reference proteome</keyword>
<reference evidence="4 5" key="1">
    <citation type="submission" date="2019-05" db="EMBL/GenBank/DDBJ databases">
        <authorList>
            <person name="Pankratov T."/>
            <person name="Grouzdev D."/>
        </authorList>
    </citation>
    <scope>NUCLEOTIDE SEQUENCE [LARGE SCALE GENOMIC DNA]</scope>
    <source>
        <strain evidence="4 5">KEBCLARHB70R</strain>
    </source>
</reference>
<dbReference type="AlphaFoldDB" id="A0A5R9J1G2"/>
<gene>
    <name evidence="4" type="ORF">FE263_16375</name>
</gene>
<protein>
    <submittedName>
        <fullName evidence="4">Response regulator</fullName>
    </submittedName>
</protein>
<dbReference type="Proteomes" id="UP000305654">
    <property type="component" value="Unassembled WGS sequence"/>
</dbReference>
<dbReference type="Gene3D" id="3.40.50.2300">
    <property type="match status" value="1"/>
</dbReference>
<dbReference type="InterPro" id="IPR001789">
    <property type="entry name" value="Sig_transdc_resp-reg_receiver"/>
</dbReference>
<dbReference type="OrthoDB" id="7060229at2"/>
<name>A0A5R9J1G2_9PROT</name>
<accession>A0A5R9J1G2</accession>
<dbReference type="Pfam" id="PF00072">
    <property type="entry name" value="Response_reg"/>
    <property type="match status" value="1"/>
</dbReference>
<dbReference type="PROSITE" id="PS50110">
    <property type="entry name" value="RESPONSE_REGULATORY"/>
    <property type="match status" value="1"/>
</dbReference>
<feature type="modified residue" description="4-aspartylphosphate" evidence="2">
    <location>
        <position position="57"/>
    </location>
</feature>
<dbReference type="PANTHER" id="PTHR44591:SF21">
    <property type="entry name" value="TWO-COMPONENT RESPONSE REGULATOR"/>
    <property type="match status" value="1"/>
</dbReference>
<sequence length="130" mass="14130">MAVPMFVLIVEDEPFIQDLMAEVLIDNGYRIAAASDGIEAMSFLDHEGSRYDVMITDVVLPGLLSGWEVAARARWINPTLPIIHMTGGEPGAWNARGVPGSVMLAKPFTLTQLVQAVVQVTKVLSLSLYC</sequence>
<dbReference type="InterPro" id="IPR011006">
    <property type="entry name" value="CheY-like_superfamily"/>
</dbReference>
<evidence type="ECO:0000256" key="2">
    <source>
        <dbReference type="PROSITE-ProRule" id="PRU00169"/>
    </source>
</evidence>
<dbReference type="GO" id="GO:0000160">
    <property type="term" value="P:phosphorelay signal transduction system"/>
    <property type="evidence" value="ECO:0007669"/>
    <property type="project" value="InterPro"/>
</dbReference>
<dbReference type="InterPro" id="IPR050595">
    <property type="entry name" value="Bact_response_regulator"/>
</dbReference>
<evidence type="ECO:0000256" key="1">
    <source>
        <dbReference type="ARBA" id="ARBA00022553"/>
    </source>
</evidence>
<proteinExistence type="predicted"/>
<comment type="caution">
    <text evidence="4">The sequence shown here is derived from an EMBL/GenBank/DDBJ whole genome shotgun (WGS) entry which is preliminary data.</text>
</comment>
<dbReference type="PANTHER" id="PTHR44591">
    <property type="entry name" value="STRESS RESPONSE REGULATOR PROTEIN 1"/>
    <property type="match status" value="1"/>
</dbReference>
<feature type="domain" description="Response regulatory" evidence="3">
    <location>
        <begin position="6"/>
        <end position="121"/>
    </location>
</feature>
<dbReference type="SUPFAM" id="SSF52172">
    <property type="entry name" value="CheY-like"/>
    <property type="match status" value="1"/>
</dbReference>
<evidence type="ECO:0000313" key="5">
    <source>
        <dbReference type="Proteomes" id="UP000305654"/>
    </source>
</evidence>
<dbReference type="RefSeq" id="WP_138327112.1">
    <property type="nucleotide sequence ID" value="NZ_VCDI01000006.1"/>
</dbReference>
<keyword evidence="1 2" id="KW-0597">Phosphoprotein</keyword>
<evidence type="ECO:0000313" key="4">
    <source>
        <dbReference type="EMBL" id="TLU71474.1"/>
    </source>
</evidence>